<evidence type="ECO:0000256" key="1">
    <source>
        <dbReference type="ARBA" id="ARBA00006270"/>
    </source>
</evidence>
<dbReference type="EMBL" id="JBBJBU010000010">
    <property type="protein sequence ID" value="KAK7203898.1"/>
    <property type="molecule type" value="Genomic_DNA"/>
</dbReference>
<evidence type="ECO:0000313" key="3">
    <source>
        <dbReference type="Proteomes" id="UP001498771"/>
    </source>
</evidence>
<gene>
    <name evidence="2" type="ORF">BZA70DRAFT_282376</name>
</gene>
<reference evidence="2 3" key="1">
    <citation type="submission" date="2024-03" db="EMBL/GenBank/DDBJ databases">
        <title>Genome-scale model development and genomic sequencing of the oleaginous clade Lipomyces.</title>
        <authorList>
            <consortium name="Lawrence Berkeley National Laboratory"/>
            <person name="Czajka J.J."/>
            <person name="Han Y."/>
            <person name="Kim J."/>
            <person name="Mondo S.J."/>
            <person name="Hofstad B.A."/>
            <person name="Robles A."/>
            <person name="Haridas S."/>
            <person name="Riley R."/>
            <person name="LaButti K."/>
            <person name="Pangilinan J."/>
            <person name="Andreopoulos W."/>
            <person name="Lipzen A."/>
            <person name="Yan J."/>
            <person name="Wang M."/>
            <person name="Ng V."/>
            <person name="Grigoriev I.V."/>
            <person name="Spatafora J.W."/>
            <person name="Magnuson J.K."/>
            <person name="Baker S.E."/>
            <person name="Pomraning K.R."/>
        </authorList>
    </citation>
    <scope>NUCLEOTIDE SEQUENCE [LARGE SCALE GENOMIC DNA]</scope>
    <source>
        <strain evidence="2 3">Phaff 52-87</strain>
    </source>
</reference>
<proteinExistence type="inferred from homology"/>
<dbReference type="SUPFAM" id="SSF52540">
    <property type="entry name" value="P-loop containing nucleoside triphosphate hydrolases"/>
    <property type="match status" value="1"/>
</dbReference>
<comment type="caution">
    <text evidence="2">The sequence shown here is derived from an EMBL/GenBank/DDBJ whole genome shotgun (WGS) entry which is preliminary data.</text>
</comment>
<dbReference type="NCBIfam" id="TIGR00231">
    <property type="entry name" value="small_GTP"/>
    <property type="match status" value="1"/>
</dbReference>
<sequence>MSSKTWDYIAKIVMIGDSACGKSSLTIRLTDDTFSDNHDVTIAAEIGSKIVPVDDSVYIKLQIWDTAGQEHYRAVTRSYFRNATGCLLVYDVTRRDTFLHVQEWLADLRAQADPEICVLLVGNKCDLSETQRQVSVQEAREWAAANGLMDFVETSAKTGDRVEEAYLQVAREIYYKIKGGKFDVNDKGHGIKINNAKYGSNGNGLNLDGNKGKEAKAKGGCC</sequence>
<dbReference type="InterPro" id="IPR050209">
    <property type="entry name" value="Rab_GTPases_membrane_traffic"/>
</dbReference>
<organism evidence="2 3">
    <name type="scientific">Myxozyma melibiosi</name>
    <dbReference type="NCBI Taxonomy" id="54550"/>
    <lineage>
        <taxon>Eukaryota</taxon>
        <taxon>Fungi</taxon>
        <taxon>Dikarya</taxon>
        <taxon>Ascomycota</taxon>
        <taxon>Saccharomycotina</taxon>
        <taxon>Lipomycetes</taxon>
        <taxon>Lipomycetales</taxon>
        <taxon>Lipomycetaceae</taxon>
        <taxon>Myxozyma</taxon>
    </lineage>
</organism>
<keyword evidence="2" id="KW-0378">Hydrolase</keyword>
<dbReference type="GO" id="GO:0016787">
    <property type="term" value="F:hydrolase activity"/>
    <property type="evidence" value="ECO:0007669"/>
    <property type="project" value="UniProtKB-KW"/>
</dbReference>
<dbReference type="Proteomes" id="UP001498771">
    <property type="component" value="Unassembled WGS sequence"/>
</dbReference>
<dbReference type="Gene3D" id="3.40.50.300">
    <property type="entry name" value="P-loop containing nucleotide triphosphate hydrolases"/>
    <property type="match status" value="1"/>
</dbReference>
<dbReference type="SMART" id="SM00174">
    <property type="entry name" value="RHO"/>
    <property type="match status" value="1"/>
</dbReference>
<dbReference type="RefSeq" id="XP_064766931.1">
    <property type="nucleotide sequence ID" value="XM_064913268.1"/>
</dbReference>
<dbReference type="SMART" id="SM00177">
    <property type="entry name" value="ARF"/>
    <property type="match status" value="1"/>
</dbReference>
<evidence type="ECO:0000313" key="2">
    <source>
        <dbReference type="EMBL" id="KAK7203898.1"/>
    </source>
</evidence>
<accession>A0ABR1F490</accession>
<comment type="similarity">
    <text evidence="1">Belongs to the small GTPase superfamily. Rab family.</text>
</comment>
<dbReference type="InterPro" id="IPR001806">
    <property type="entry name" value="Small_GTPase"/>
</dbReference>
<dbReference type="SMART" id="SM00173">
    <property type="entry name" value="RAS"/>
    <property type="match status" value="1"/>
</dbReference>
<name>A0ABR1F490_9ASCO</name>
<dbReference type="PANTHER" id="PTHR47979">
    <property type="entry name" value="DRAB11-RELATED"/>
    <property type="match status" value="1"/>
</dbReference>
<dbReference type="GeneID" id="90038780"/>
<protein>
    <submittedName>
        <fullName evidence="2">P-loop containing nucleoside triphosphate hydrolase protein</fullName>
    </submittedName>
</protein>
<dbReference type="InterPro" id="IPR027417">
    <property type="entry name" value="P-loop_NTPase"/>
</dbReference>
<dbReference type="PROSITE" id="PS51421">
    <property type="entry name" value="RAS"/>
    <property type="match status" value="1"/>
</dbReference>
<dbReference type="PRINTS" id="PR00449">
    <property type="entry name" value="RASTRNSFRMNG"/>
</dbReference>
<dbReference type="SMART" id="SM00176">
    <property type="entry name" value="RAN"/>
    <property type="match status" value="1"/>
</dbReference>
<keyword evidence="3" id="KW-1185">Reference proteome</keyword>
<dbReference type="PROSITE" id="PS51419">
    <property type="entry name" value="RAB"/>
    <property type="match status" value="1"/>
</dbReference>
<dbReference type="SMART" id="SM00175">
    <property type="entry name" value="RAB"/>
    <property type="match status" value="1"/>
</dbReference>
<dbReference type="PROSITE" id="PS51420">
    <property type="entry name" value="RHO"/>
    <property type="match status" value="1"/>
</dbReference>
<dbReference type="Pfam" id="PF00071">
    <property type="entry name" value="Ras"/>
    <property type="match status" value="1"/>
</dbReference>
<dbReference type="CDD" id="cd00154">
    <property type="entry name" value="Rab"/>
    <property type="match status" value="1"/>
</dbReference>
<dbReference type="InterPro" id="IPR005225">
    <property type="entry name" value="Small_GTP-bd"/>
</dbReference>